<proteinExistence type="predicted"/>
<keyword evidence="3" id="KW-1185">Reference proteome</keyword>
<accession>A0A918ARN5</accession>
<evidence type="ECO:0000313" key="3">
    <source>
        <dbReference type="Proteomes" id="UP000639606"/>
    </source>
</evidence>
<dbReference type="AlphaFoldDB" id="A0A918ARN5"/>
<keyword evidence="1" id="KW-0812">Transmembrane</keyword>
<reference evidence="2" key="1">
    <citation type="journal article" date="2014" name="Int. J. Syst. Evol. Microbiol.">
        <title>Complete genome sequence of Corynebacterium casei LMG S-19264T (=DSM 44701T), isolated from a smear-ripened cheese.</title>
        <authorList>
            <consortium name="US DOE Joint Genome Institute (JGI-PGF)"/>
            <person name="Walter F."/>
            <person name="Albersmeier A."/>
            <person name="Kalinowski J."/>
            <person name="Ruckert C."/>
        </authorList>
    </citation>
    <scope>NUCLEOTIDE SEQUENCE</scope>
    <source>
        <strain evidence="2">JCM 3313</strain>
    </source>
</reference>
<gene>
    <name evidence="2" type="ORF">GCM10010185_53720</name>
</gene>
<organism evidence="2 3">
    <name type="scientific">Saccharothrix coeruleofusca</name>
    <dbReference type="NCBI Taxonomy" id="33919"/>
    <lineage>
        <taxon>Bacteria</taxon>
        <taxon>Bacillati</taxon>
        <taxon>Actinomycetota</taxon>
        <taxon>Actinomycetes</taxon>
        <taxon>Pseudonocardiales</taxon>
        <taxon>Pseudonocardiaceae</taxon>
        <taxon>Saccharothrix</taxon>
    </lineage>
</organism>
<feature type="transmembrane region" description="Helical" evidence="1">
    <location>
        <begin position="82"/>
        <end position="103"/>
    </location>
</feature>
<evidence type="ECO:0000313" key="2">
    <source>
        <dbReference type="EMBL" id="GGP73441.1"/>
    </source>
</evidence>
<name>A0A918ARN5_9PSEU</name>
<feature type="transmembrane region" description="Helical" evidence="1">
    <location>
        <begin position="115"/>
        <end position="132"/>
    </location>
</feature>
<comment type="caution">
    <text evidence="2">The sequence shown here is derived from an EMBL/GenBank/DDBJ whole genome shotgun (WGS) entry which is preliminary data.</text>
</comment>
<evidence type="ECO:0000256" key="1">
    <source>
        <dbReference type="SAM" id="Phobius"/>
    </source>
</evidence>
<feature type="transmembrane region" description="Helical" evidence="1">
    <location>
        <begin position="49"/>
        <end position="70"/>
    </location>
</feature>
<dbReference type="EMBL" id="BMRG01000013">
    <property type="protein sequence ID" value="GGP73441.1"/>
    <property type="molecule type" value="Genomic_DNA"/>
</dbReference>
<dbReference type="Proteomes" id="UP000639606">
    <property type="component" value="Unassembled WGS sequence"/>
</dbReference>
<sequence>MAANTTLFTALLYFFGLLYTQVYFAYFRVHYTLLDQSVPEILMRGVNGLLLPLGGVGFACLVVLGVLRVLRAWLSERSWTRVLRVCAPVAAVVGVVLVGSAAFIALDPAPYRDLAGLPGLGLAVGALLLVFAGRRWGWGGGVRLGPWFGVAEWLVTYLLVAFGLFWAAGDYSNGVGVREGARMEASLSSRPTVTVYSARSLNLRAAGVRELVCGEADTAYRYRYTGLKLLLQSGGQYVFVQENWRRSTGTAFVIPRSDALRLEFTPPRTTPPQTC</sequence>
<feature type="transmembrane region" description="Helical" evidence="1">
    <location>
        <begin position="144"/>
        <end position="168"/>
    </location>
</feature>
<reference evidence="2" key="2">
    <citation type="submission" date="2020-09" db="EMBL/GenBank/DDBJ databases">
        <authorList>
            <person name="Sun Q."/>
            <person name="Ohkuma M."/>
        </authorList>
    </citation>
    <scope>NUCLEOTIDE SEQUENCE</scope>
    <source>
        <strain evidence="2">JCM 3313</strain>
    </source>
</reference>
<feature type="transmembrane region" description="Helical" evidence="1">
    <location>
        <begin position="7"/>
        <end position="29"/>
    </location>
</feature>
<keyword evidence="1" id="KW-1133">Transmembrane helix</keyword>
<protein>
    <submittedName>
        <fullName evidence="2">Uncharacterized protein</fullName>
    </submittedName>
</protein>
<keyword evidence="1" id="KW-0472">Membrane</keyword>